<dbReference type="STRING" id="2064.TR51_21520"/>
<evidence type="ECO:0008006" key="5">
    <source>
        <dbReference type="Google" id="ProtNLM"/>
    </source>
</evidence>
<dbReference type="OrthoDB" id="3830613at2"/>
<dbReference type="PROSITE" id="PS51257">
    <property type="entry name" value="PROKAR_LIPOPROTEIN"/>
    <property type="match status" value="1"/>
</dbReference>
<reference evidence="3 4" key="1">
    <citation type="submission" date="2015-02" db="EMBL/GenBank/DDBJ databases">
        <title>Draft genome sequence of Kitasatospora griseola MF730-N6, a bafilomycin, terpentecin and satosporin producer.</title>
        <authorList>
            <person name="Arens J.C."/>
            <person name="Haltli B."/>
            <person name="Kerr R.G."/>
        </authorList>
    </citation>
    <scope>NUCLEOTIDE SEQUENCE [LARGE SCALE GENOMIC DNA]</scope>
    <source>
        <strain evidence="3 4">MF730-N6</strain>
    </source>
</reference>
<evidence type="ECO:0000256" key="2">
    <source>
        <dbReference type="SAM" id="SignalP"/>
    </source>
</evidence>
<feature type="region of interest" description="Disordered" evidence="1">
    <location>
        <begin position="183"/>
        <end position="206"/>
    </location>
</feature>
<organism evidence="3 4">
    <name type="scientific">Kitasatospora griseola</name>
    <name type="common">Streptomyces griseolosporeus</name>
    <dbReference type="NCBI Taxonomy" id="2064"/>
    <lineage>
        <taxon>Bacteria</taxon>
        <taxon>Bacillati</taxon>
        <taxon>Actinomycetota</taxon>
        <taxon>Actinomycetes</taxon>
        <taxon>Kitasatosporales</taxon>
        <taxon>Streptomycetaceae</taxon>
        <taxon>Kitasatospora</taxon>
    </lineage>
</organism>
<dbReference type="AlphaFoldDB" id="A0A0D0NRU0"/>
<keyword evidence="2" id="KW-0732">Signal</keyword>
<gene>
    <name evidence="3" type="ORF">TR51_21520</name>
</gene>
<feature type="signal peptide" evidence="2">
    <location>
        <begin position="1"/>
        <end position="23"/>
    </location>
</feature>
<comment type="caution">
    <text evidence="3">The sequence shown here is derived from an EMBL/GenBank/DDBJ whole genome shotgun (WGS) entry which is preliminary data.</text>
</comment>
<accession>A0A0D0NRU0</accession>
<sequence>MDVRTAAVSAKPAHLRRTALALAAVSLAGGLLTACGSSTPTAAGSPGSSSPSAASDATPGPGTAAPGSPTATPSGGADTGAQSSPTPGTGQPTSPGIAVGEHPPTAVRIPVTGYRQDSPTQLTVFYVAGVCDKYGVRLEEDAPPTVKLRIVITRTATPGQACPQLMKEQQATVTLPRPMNGGGVVDTATGDQVPVQTDGVGVGGPR</sequence>
<keyword evidence="4" id="KW-1185">Reference proteome</keyword>
<feature type="region of interest" description="Disordered" evidence="1">
    <location>
        <begin position="39"/>
        <end position="104"/>
    </location>
</feature>
<evidence type="ECO:0000313" key="4">
    <source>
        <dbReference type="Proteomes" id="UP000032066"/>
    </source>
</evidence>
<feature type="compositionally biased region" description="Low complexity" evidence="1">
    <location>
        <begin position="39"/>
        <end position="96"/>
    </location>
</feature>
<dbReference type="PATRIC" id="fig|2064.6.peg.4623"/>
<dbReference type="RefSeq" id="WP_043913548.1">
    <property type="nucleotide sequence ID" value="NZ_JXZB01000004.1"/>
</dbReference>
<feature type="chain" id="PRO_5039316636" description="Lipoprotein" evidence="2">
    <location>
        <begin position="24"/>
        <end position="206"/>
    </location>
</feature>
<evidence type="ECO:0000256" key="1">
    <source>
        <dbReference type="SAM" id="MobiDB-lite"/>
    </source>
</evidence>
<evidence type="ECO:0000313" key="3">
    <source>
        <dbReference type="EMBL" id="KIQ61841.1"/>
    </source>
</evidence>
<dbReference type="EMBL" id="JXZB01000004">
    <property type="protein sequence ID" value="KIQ61841.1"/>
    <property type="molecule type" value="Genomic_DNA"/>
</dbReference>
<proteinExistence type="predicted"/>
<protein>
    <recommendedName>
        <fullName evidence="5">Lipoprotein</fullName>
    </recommendedName>
</protein>
<name>A0A0D0NRU0_KITGR</name>
<dbReference type="Proteomes" id="UP000032066">
    <property type="component" value="Unassembled WGS sequence"/>
</dbReference>